<feature type="domain" description="YqeB PH" evidence="4">
    <location>
        <begin position="7"/>
        <end position="155"/>
    </location>
</feature>
<dbReference type="InterPro" id="IPR057798">
    <property type="entry name" value="PH_YqeB"/>
</dbReference>
<proteinExistence type="predicted"/>
<dbReference type="Pfam" id="PF23494">
    <property type="entry name" value="bPH_10"/>
    <property type="match status" value="1"/>
</dbReference>
<accession>A0A1I4YFN2</accession>
<dbReference type="STRING" id="260086.SAMN05216207_101387"/>
<dbReference type="EMBL" id="FOUY01000013">
    <property type="protein sequence ID" value="SFN36816.1"/>
    <property type="molecule type" value="Genomic_DNA"/>
</dbReference>
<reference evidence="5 6" key="1">
    <citation type="submission" date="2016-10" db="EMBL/GenBank/DDBJ databases">
        <authorList>
            <person name="de Groot N.N."/>
        </authorList>
    </citation>
    <scope>NUCLEOTIDE SEQUENCE [LARGE SCALE GENOMIC DNA]</scope>
    <source>
        <strain evidence="5 6">CGMCC 4.1877</strain>
    </source>
</reference>
<dbReference type="Pfam" id="PF23493">
    <property type="entry name" value="CysS_C"/>
    <property type="match status" value="1"/>
</dbReference>
<keyword evidence="2" id="KW-0472">Membrane</keyword>
<keyword evidence="6" id="KW-1185">Reference proteome</keyword>
<evidence type="ECO:0000256" key="2">
    <source>
        <dbReference type="SAM" id="Phobius"/>
    </source>
</evidence>
<keyword evidence="2" id="KW-0812">Transmembrane</keyword>
<evidence type="ECO:0000313" key="5">
    <source>
        <dbReference type="EMBL" id="SFN36816.1"/>
    </source>
</evidence>
<feature type="transmembrane region" description="Helical" evidence="2">
    <location>
        <begin position="61"/>
        <end position="81"/>
    </location>
</feature>
<evidence type="ECO:0000259" key="3">
    <source>
        <dbReference type="Pfam" id="PF23493"/>
    </source>
</evidence>
<evidence type="ECO:0000313" key="6">
    <source>
        <dbReference type="Proteomes" id="UP000199614"/>
    </source>
</evidence>
<evidence type="ECO:0000259" key="4">
    <source>
        <dbReference type="Pfam" id="PF23494"/>
    </source>
</evidence>
<protein>
    <submittedName>
        <fullName evidence="5">Uncharacterized protein</fullName>
    </submittedName>
</protein>
<feature type="domain" description="Cysteinyl-tRNA ligase anticodon binding" evidence="3">
    <location>
        <begin position="172"/>
        <end position="223"/>
    </location>
</feature>
<dbReference type="Proteomes" id="UP000199614">
    <property type="component" value="Unassembled WGS sequence"/>
</dbReference>
<gene>
    <name evidence="5" type="ORF">SAMN05216207_101387</name>
</gene>
<dbReference type="AlphaFoldDB" id="A0A1I4YFN2"/>
<feature type="region of interest" description="Disordered" evidence="1">
    <location>
        <begin position="169"/>
        <end position="241"/>
    </location>
</feature>
<name>A0A1I4YFN2_PSUAM</name>
<dbReference type="OrthoDB" id="5145029at2"/>
<dbReference type="RefSeq" id="WP_093343019.1">
    <property type="nucleotide sequence ID" value="NZ_FOUY01000013.1"/>
</dbReference>
<keyword evidence="2" id="KW-1133">Transmembrane helix</keyword>
<organism evidence="5 6">
    <name type="scientific">Pseudonocardia ammonioxydans</name>
    <dbReference type="NCBI Taxonomy" id="260086"/>
    <lineage>
        <taxon>Bacteria</taxon>
        <taxon>Bacillati</taxon>
        <taxon>Actinomycetota</taxon>
        <taxon>Actinomycetes</taxon>
        <taxon>Pseudonocardiales</taxon>
        <taxon>Pseudonocardiaceae</taxon>
        <taxon>Pseudonocardia</taxon>
    </lineage>
</organism>
<sequence length="241" mass="25835">MTAPTRTVRISHALLGAILLAGLPVGAAAGYLVGPLTRWLVDVVGGAPGPLRLLEQIPEPWLIGLGTVAGLVAAALLVAVIRAETIAVEIGADGVTVARDRARCYVGRERIASVFTDPHDLVLRDADGRELLRREADVGAARLAAAFEAAGYPWSGTRDPDEDRFRDWVDGTPDLPGEAHTQLRRRARARRDDDTDTASDLREQLQDAGVVVRDRGSRGQQWRPLGGHGAGRPTEPARSSR</sequence>
<dbReference type="InterPro" id="IPR056411">
    <property type="entry name" value="CysS_C"/>
</dbReference>
<evidence type="ECO:0000256" key="1">
    <source>
        <dbReference type="SAM" id="MobiDB-lite"/>
    </source>
</evidence>